<dbReference type="Proteomes" id="UP001162156">
    <property type="component" value="Unassembled WGS sequence"/>
</dbReference>
<proteinExistence type="predicted"/>
<keyword evidence="2" id="KW-1185">Reference proteome</keyword>
<accession>A0AAV8WNZ9</accession>
<evidence type="ECO:0000313" key="2">
    <source>
        <dbReference type="Proteomes" id="UP001162156"/>
    </source>
</evidence>
<name>A0AAV8WNZ9_9CUCU</name>
<comment type="caution">
    <text evidence="1">The sequence shown here is derived from an EMBL/GenBank/DDBJ whole genome shotgun (WGS) entry which is preliminary data.</text>
</comment>
<evidence type="ECO:0008006" key="3">
    <source>
        <dbReference type="Google" id="ProtNLM"/>
    </source>
</evidence>
<evidence type="ECO:0000313" key="1">
    <source>
        <dbReference type="EMBL" id="KAJ8927890.1"/>
    </source>
</evidence>
<reference evidence="1" key="1">
    <citation type="journal article" date="2023" name="Insect Mol. Biol.">
        <title>Genome sequencing provides insights into the evolution of gene families encoding plant cell wall-degrading enzymes in longhorned beetles.</title>
        <authorList>
            <person name="Shin N.R."/>
            <person name="Okamura Y."/>
            <person name="Kirsch R."/>
            <person name="Pauchet Y."/>
        </authorList>
    </citation>
    <scope>NUCLEOTIDE SEQUENCE</scope>
    <source>
        <strain evidence="1">RBIC_L_NR</strain>
    </source>
</reference>
<protein>
    <recommendedName>
        <fullName evidence="3">Secreted protein</fullName>
    </recommendedName>
</protein>
<gene>
    <name evidence="1" type="ORF">NQ314_019634</name>
</gene>
<sequence>MYVFYIYIILGIQDLLCIWLHVASLHYINDSNGVCHNCVHILPFECRGLSLAMDIIPSCRFYVCLRIHLRHILFLLQDKVSRTILHM</sequence>
<dbReference type="EMBL" id="JANEYF010005509">
    <property type="protein sequence ID" value="KAJ8927890.1"/>
    <property type="molecule type" value="Genomic_DNA"/>
</dbReference>
<dbReference type="AlphaFoldDB" id="A0AAV8WNZ9"/>
<organism evidence="1 2">
    <name type="scientific">Rhamnusium bicolor</name>
    <dbReference type="NCBI Taxonomy" id="1586634"/>
    <lineage>
        <taxon>Eukaryota</taxon>
        <taxon>Metazoa</taxon>
        <taxon>Ecdysozoa</taxon>
        <taxon>Arthropoda</taxon>
        <taxon>Hexapoda</taxon>
        <taxon>Insecta</taxon>
        <taxon>Pterygota</taxon>
        <taxon>Neoptera</taxon>
        <taxon>Endopterygota</taxon>
        <taxon>Coleoptera</taxon>
        <taxon>Polyphaga</taxon>
        <taxon>Cucujiformia</taxon>
        <taxon>Chrysomeloidea</taxon>
        <taxon>Cerambycidae</taxon>
        <taxon>Lepturinae</taxon>
        <taxon>Rhagiini</taxon>
        <taxon>Rhamnusium</taxon>
    </lineage>
</organism>